<proteinExistence type="predicted"/>
<feature type="compositionally biased region" description="Acidic residues" evidence="2">
    <location>
        <begin position="62"/>
        <end position="72"/>
    </location>
</feature>
<dbReference type="Pfam" id="PF12814">
    <property type="entry name" value="Mcp5_PH"/>
    <property type="match status" value="1"/>
</dbReference>
<feature type="compositionally biased region" description="Low complexity" evidence="2">
    <location>
        <begin position="14"/>
        <end position="26"/>
    </location>
</feature>
<feature type="compositionally biased region" description="Basic residues" evidence="2">
    <location>
        <begin position="1280"/>
        <end position="1289"/>
    </location>
</feature>
<dbReference type="GO" id="GO:0005739">
    <property type="term" value="C:mitochondrion"/>
    <property type="evidence" value="ECO:0007669"/>
    <property type="project" value="TreeGrafter"/>
</dbReference>
<dbReference type="Proteomes" id="UP000191342">
    <property type="component" value="Unassembled WGS sequence"/>
</dbReference>
<feature type="coiled-coil region" evidence="1">
    <location>
        <begin position="95"/>
        <end position="196"/>
    </location>
</feature>
<keyword evidence="1" id="KW-0175">Coiled coil</keyword>
<dbReference type="PANTHER" id="PTHR28190:SF2">
    <property type="entry name" value="MIGRATION PROTEIN, PUTATIVE (AFU_ORTHOLOGUE AFUA_2G07730)-RELATED"/>
    <property type="match status" value="1"/>
</dbReference>
<feature type="compositionally biased region" description="Polar residues" evidence="2">
    <location>
        <begin position="474"/>
        <end position="520"/>
    </location>
</feature>
<evidence type="ECO:0000256" key="2">
    <source>
        <dbReference type="SAM" id="MobiDB-lite"/>
    </source>
</evidence>
<feature type="compositionally biased region" description="Low complexity" evidence="2">
    <location>
        <begin position="875"/>
        <end position="889"/>
    </location>
</feature>
<dbReference type="InterPro" id="IPR053005">
    <property type="entry name" value="Nuclear_Pos-Cytoskel_Interact"/>
</dbReference>
<dbReference type="GO" id="GO:0005938">
    <property type="term" value="C:cell cortex"/>
    <property type="evidence" value="ECO:0007669"/>
    <property type="project" value="InterPro"/>
</dbReference>
<keyword evidence="5" id="KW-1185">Reference proteome</keyword>
<feature type="region of interest" description="Disordered" evidence="2">
    <location>
        <begin position="425"/>
        <end position="448"/>
    </location>
</feature>
<evidence type="ECO:0000313" key="5">
    <source>
        <dbReference type="Proteomes" id="UP000191342"/>
    </source>
</evidence>
<feature type="region of interest" description="Disordered" evidence="2">
    <location>
        <begin position="1278"/>
        <end position="1322"/>
    </location>
</feature>
<dbReference type="GO" id="GO:0032065">
    <property type="term" value="P:maintenance of protein location in cell cortex"/>
    <property type="evidence" value="ECO:0007669"/>
    <property type="project" value="InterPro"/>
</dbReference>
<feature type="region of interest" description="Disordered" evidence="2">
    <location>
        <begin position="241"/>
        <end position="277"/>
    </location>
</feature>
<feature type="compositionally biased region" description="Polar residues" evidence="2">
    <location>
        <begin position="1"/>
        <end position="12"/>
    </location>
</feature>
<feature type="compositionally biased region" description="Basic and acidic residues" evidence="2">
    <location>
        <begin position="1313"/>
        <end position="1322"/>
    </location>
</feature>
<comment type="caution">
    <text evidence="4">The sequence shown here is derived from an EMBL/GenBank/DDBJ whole genome shotgun (WGS) entry which is preliminary data.</text>
</comment>
<feature type="region of interest" description="Disordered" evidence="2">
    <location>
        <begin position="1103"/>
        <end position="1249"/>
    </location>
</feature>
<feature type="compositionally biased region" description="Acidic residues" evidence="2">
    <location>
        <begin position="320"/>
        <end position="330"/>
    </location>
</feature>
<feature type="compositionally biased region" description="Basic residues" evidence="2">
    <location>
        <begin position="27"/>
        <end position="37"/>
    </location>
</feature>
<dbReference type="PANTHER" id="PTHR28190">
    <property type="entry name" value="NUCLEAR MIGRATION PROTEIN NUM1"/>
    <property type="match status" value="1"/>
</dbReference>
<organism evidence="4 5">
    <name type="scientific">Penicillium flavigenum</name>
    <dbReference type="NCBI Taxonomy" id="254877"/>
    <lineage>
        <taxon>Eukaryota</taxon>
        <taxon>Fungi</taxon>
        <taxon>Dikarya</taxon>
        <taxon>Ascomycota</taxon>
        <taxon>Pezizomycotina</taxon>
        <taxon>Eurotiomycetes</taxon>
        <taxon>Eurotiomycetidae</taxon>
        <taxon>Eurotiales</taxon>
        <taxon>Aspergillaceae</taxon>
        <taxon>Penicillium</taxon>
    </lineage>
</organism>
<dbReference type="GO" id="GO:0015631">
    <property type="term" value="F:tubulin binding"/>
    <property type="evidence" value="ECO:0007669"/>
    <property type="project" value="TreeGrafter"/>
</dbReference>
<dbReference type="OrthoDB" id="2149224at2759"/>
<feature type="compositionally biased region" description="Pro residues" evidence="2">
    <location>
        <begin position="43"/>
        <end position="53"/>
    </location>
</feature>
<evidence type="ECO:0000256" key="1">
    <source>
        <dbReference type="SAM" id="Coils"/>
    </source>
</evidence>
<feature type="region of interest" description="Disordered" evidence="2">
    <location>
        <begin position="460"/>
        <end position="521"/>
    </location>
</feature>
<evidence type="ECO:0000313" key="4">
    <source>
        <dbReference type="EMBL" id="OQE13876.1"/>
    </source>
</evidence>
<feature type="region of interest" description="Disordered" evidence="2">
    <location>
        <begin position="320"/>
        <end position="352"/>
    </location>
</feature>
<feature type="domain" description="Pleckstrin homology" evidence="3">
    <location>
        <begin position="946"/>
        <end position="1092"/>
    </location>
</feature>
<feature type="region of interest" description="Disordered" evidence="2">
    <location>
        <begin position="601"/>
        <end position="668"/>
    </location>
</feature>
<feature type="compositionally biased region" description="Low complexity" evidence="2">
    <location>
        <begin position="753"/>
        <end position="764"/>
    </location>
</feature>
<feature type="compositionally biased region" description="Low complexity" evidence="2">
    <location>
        <begin position="260"/>
        <end position="277"/>
    </location>
</feature>
<dbReference type="STRING" id="254877.A0A1V6SIU6"/>
<feature type="compositionally biased region" description="Polar residues" evidence="2">
    <location>
        <begin position="793"/>
        <end position="804"/>
    </location>
</feature>
<name>A0A1V6SIU6_9EURO</name>
<reference evidence="5" key="1">
    <citation type="journal article" date="2017" name="Nat. Microbiol.">
        <title>Global analysis of biosynthetic gene clusters reveals vast potential of secondary metabolite production in Penicillium species.</title>
        <authorList>
            <person name="Nielsen J.C."/>
            <person name="Grijseels S."/>
            <person name="Prigent S."/>
            <person name="Ji B."/>
            <person name="Dainat J."/>
            <person name="Nielsen K.F."/>
            <person name="Frisvad J.C."/>
            <person name="Workman M."/>
            <person name="Nielsen J."/>
        </authorList>
    </citation>
    <scope>NUCLEOTIDE SEQUENCE [LARGE SCALE GENOMIC DNA]</scope>
    <source>
        <strain evidence="5">IBT 14082</strain>
    </source>
</reference>
<sequence length="1322" mass="144317">MADLQSPASMAHQSPAPSSRATSRAPSKGRSRSRPSLRRRDSSPPPSSPPGLPTPAFSPDGQTDEDDIDITEDTLSPFDPRRITPTLHASLVSEILSLRREVENKAKAIDGLEESLDESRTENETLAANLSRATSEGRSLKHQIQLLEGGTSSAMTELARERDEAVENIGDVRRKLEQAQKKARSREEDVERTQLLWNRDQESWADERRALERKVHVVEGRLKTVLNEVAAAQEVATIHSHSQPSENCGLVQDKNKESDSASLASSSLGRRRMSVTSVSSEEGEEAVILHNVRCSVMSIAPGVKNSSGLNLAEELDFDEEDEFVPSDDEVPASPEALPEERPMSVHSQGSHSISSKARKILGLSLQSSDLHSPTAMEFRTRELGLASPVKFDSAVEYRDMGIQYSPPASPTIEAKVVCNLGPESIETVSEPEKEDGKHASIPGTKDSTTLAVAPQMVSSACQTVDEPPTPPSTPNEAESPQPVKSTTEPVRMTSVSTQTDVVSETDVVQSENRVNLSPNDVPSKIDIPMIAIHPPGSEPSSPRNSVVLPPQTKNIGCQANFRAIADCRSVAIQTEEIRIDRRPIKLPASLLPSAIQDALPRPEPQQHTLEAYTAPPLPPRSEKRKQRHLITDQPTDRPVKPPRAPGPDPVQAYPGNNDNGPLSDDALSNIRRPLRSSSLFAGFEHNSDDEGPHGERDVFTDDELLNRPFAAYTVSRGKLITTKSRPSLDDMPLPEVDEQLSSPESRPPDIGRSRASQRSGAASSITRQPGMRKMAMISSGTAAHQKPRARSPSEPSLESGSAGSSIAPPFPVPIRLSSRNLPLNGSDGPPSPTRSAGRQFSDRGRQSVVRRPTLRRVRSAAATSQTDITERPETHSSPSRSTSTFSPESPEYRPYRPPPMPCDEITAPRERYGHTKRASHRATPSQTLNHEQRERKDSTGGVQPTSVVDAIAQTMVGEWMFKYVRRRKSFGMGESKENWEGKNPDDVSANITNSGVRHKRWVWLAPYEGSIMWSSKQPTSGPALLGKSGRKFTIQSVLDVKDDNPVPKGAGSSIPFNRSILVLTPQRALKFTALTIERHYVWLTALSFLSHSSMGLQELAALPPAPQEESPTLPHASLRRNPIRDSIRVAKGRPRPMPSGKRSFNSAGAPAPVPEIPGGSIDLAADAPHVPRFSTHNRKRSNTAPRPPALHALRSFSSTGTMPSSHSGTTAASSELHFPAMQAPAVPPGIGSRRSSVSRRTSEASGRASSVAGSNMFDIGTVRMEAFIDHHAEQINRPRAPPRQRHIRKTSSQWSERRYEFDTPSVHGSELSYRPDDPWRGF</sequence>
<dbReference type="EMBL" id="MLQL01000042">
    <property type="protein sequence ID" value="OQE13876.1"/>
    <property type="molecule type" value="Genomic_DNA"/>
</dbReference>
<feature type="region of interest" description="Disordered" evidence="2">
    <location>
        <begin position="1"/>
        <end position="82"/>
    </location>
</feature>
<gene>
    <name evidence="4" type="ORF">PENFLA_c042G06000</name>
</gene>
<feature type="compositionally biased region" description="Low complexity" evidence="2">
    <location>
        <begin position="1232"/>
        <end position="1245"/>
    </location>
</feature>
<accession>A0A1V6SIU6</accession>
<dbReference type="GO" id="GO:0005543">
    <property type="term" value="F:phospholipid binding"/>
    <property type="evidence" value="ECO:0007669"/>
    <property type="project" value="InterPro"/>
</dbReference>
<feature type="region of interest" description="Disordered" evidence="2">
    <location>
        <begin position="723"/>
        <end position="945"/>
    </location>
</feature>
<dbReference type="InterPro" id="IPR024774">
    <property type="entry name" value="PH_dom-Mcp5-type"/>
</dbReference>
<protein>
    <recommendedName>
        <fullName evidence="3">Pleckstrin homology domain-containing protein</fullName>
    </recommendedName>
</protein>
<feature type="compositionally biased region" description="Polar residues" evidence="2">
    <location>
        <begin position="1195"/>
        <end position="1213"/>
    </location>
</feature>
<evidence type="ECO:0000259" key="3">
    <source>
        <dbReference type="Pfam" id="PF12814"/>
    </source>
</evidence>
<dbReference type="GO" id="GO:0000226">
    <property type="term" value="P:microtubule cytoskeleton organization"/>
    <property type="evidence" value="ECO:0007669"/>
    <property type="project" value="TreeGrafter"/>
</dbReference>